<reference evidence="1 2" key="1">
    <citation type="submission" date="2014-04" db="EMBL/GenBank/DDBJ databases">
        <title>Genome assembly of Hyalangium minutum DSM 14724.</title>
        <authorList>
            <person name="Sharma G."/>
            <person name="Subramanian S."/>
        </authorList>
    </citation>
    <scope>NUCLEOTIDE SEQUENCE [LARGE SCALE GENOMIC DNA]</scope>
    <source>
        <strain evidence="1 2">DSM 14724</strain>
    </source>
</reference>
<proteinExistence type="predicted"/>
<protein>
    <submittedName>
        <fullName evidence="1">Uncharacterized protein</fullName>
    </submittedName>
</protein>
<comment type="caution">
    <text evidence="1">The sequence shown here is derived from an EMBL/GenBank/DDBJ whole genome shotgun (WGS) entry which is preliminary data.</text>
</comment>
<dbReference type="EMBL" id="JMCB01000001">
    <property type="protein sequence ID" value="KFE71940.1"/>
    <property type="molecule type" value="Genomic_DNA"/>
</dbReference>
<accession>A0A085WW77</accession>
<evidence type="ECO:0000313" key="1">
    <source>
        <dbReference type="EMBL" id="KFE71940.1"/>
    </source>
</evidence>
<dbReference type="Proteomes" id="UP000028725">
    <property type="component" value="Unassembled WGS sequence"/>
</dbReference>
<name>A0A085WW77_9BACT</name>
<dbReference type="OrthoDB" id="8854729at2"/>
<sequence>MATSLKPEVSVSNEYFTVYRARDTAQAPLQNVELRMPTSRSHRKDGLLLFEIAPSTCVTQEEARHSFGPSPALSFPTPHQPPDSPIYLNYSQPWGSLRLGFSRNDKACLVSVVLDADK</sequence>
<organism evidence="1 2">
    <name type="scientific">Hyalangium minutum</name>
    <dbReference type="NCBI Taxonomy" id="394096"/>
    <lineage>
        <taxon>Bacteria</taxon>
        <taxon>Pseudomonadati</taxon>
        <taxon>Myxococcota</taxon>
        <taxon>Myxococcia</taxon>
        <taxon>Myxococcales</taxon>
        <taxon>Cystobacterineae</taxon>
        <taxon>Archangiaceae</taxon>
        <taxon>Hyalangium</taxon>
    </lineage>
</organism>
<gene>
    <name evidence="1" type="ORF">DB31_0201</name>
</gene>
<dbReference type="AlphaFoldDB" id="A0A085WW77"/>
<dbReference type="STRING" id="394096.DB31_0201"/>
<evidence type="ECO:0000313" key="2">
    <source>
        <dbReference type="Proteomes" id="UP000028725"/>
    </source>
</evidence>
<keyword evidence="2" id="KW-1185">Reference proteome</keyword>
<dbReference type="RefSeq" id="WP_157231710.1">
    <property type="nucleotide sequence ID" value="NZ_JMCB01000001.1"/>
</dbReference>